<evidence type="ECO:0000313" key="1">
    <source>
        <dbReference type="EMBL" id="CAD8065381.1"/>
    </source>
</evidence>
<protein>
    <submittedName>
        <fullName evidence="1">Uncharacterized protein</fullName>
    </submittedName>
</protein>
<evidence type="ECO:0000313" key="2">
    <source>
        <dbReference type="Proteomes" id="UP000688137"/>
    </source>
</evidence>
<dbReference type="EMBL" id="CAJJDM010000036">
    <property type="protein sequence ID" value="CAD8065381.1"/>
    <property type="molecule type" value="Genomic_DNA"/>
</dbReference>
<accession>A0A8S1LG03</accession>
<proteinExistence type="predicted"/>
<name>A0A8S1LG03_PARPR</name>
<dbReference type="Proteomes" id="UP000688137">
    <property type="component" value="Unassembled WGS sequence"/>
</dbReference>
<dbReference type="AlphaFoldDB" id="A0A8S1LG03"/>
<keyword evidence="2" id="KW-1185">Reference proteome</keyword>
<organism evidence="1 2">
    <name type="scientific">Paramecium primaurelia</name>
    <dbReference type="NCBI Taxonomy" id="5886"/>
    <lineage>
        <taxon>Eukaryota</taxon>
        <taxon>Sar</taxon>
        <taxon>Alveolata</taxon>
        <taxon>Ciliophora</taxon>
        <taxon>Intramacronucleata</taxon>
        <taxon>Oligohymenophorea</taxon>
        <taxon>Peniculida</taxon>
        <taxon>Parameciidae</taxon>
        <taxon>Paramecium</taxon>
    </lineage>
</organism>
<comment type="caution">
    <text evidence="1">The sequence shown here is derived from an EMBL/GenBank/DDBJ whole genome shotgun (WGS) entry which is preliminary data.</text>
</comment>
<gene>
    <name evidence="1" type="ORF">PPRIM_AZ9-3.1.T0370243</name>
</gene>
<sequence>MQIEVEKGYNIYWPPKYDLCCMGSSCPIIYESKFGQEFYESQINCNLKLCPLCRFIEKKCTVPNCQISIEKHFLKTNFNIQTKKVFFDLDKDVQEQLTIRKKIEEKYHRQISDIKQSSKTTERLDQLSELIEDSVYAERTNNTRLMLEIDTKLQKLWREIEIEESNDQHREIPRQIPTQRYFNSSETNQNSIGQQNSYAKEAGFNEKQFHINRIKWGF</sequence>
<reference evidence="1" key="1">
    <citation type="submission" date="2021-01" db="EMBL/GenBank/DDBJ databases">
        <authorList>
            <consortium name="Genoscope - CEA"/>
            <person name="William W."/>
        </authorList>
    </citation>
    <scope>NUCLEOTIDE SEQUENCE</scope>
</reference>